<protein>
    <submittedName>
        <fullName evidence="3">Uncharacterized protein</fullName>
    </submittedName>
</protein>
<reference evidence="3" key="1">
    <citation type="submission" date="2022-08" db="UniProtKB">
        <authorList>
            <consortium name="EnsemblMetazoa"/>
        </authorList>
    </citation>
    <scope>IDENTIFICATION</scope>
    <source>
        <strain evidence="3">EBRO</strain>
    </source>
</reference>
<feature type="region of interest" description="Disordered" evidence="1">
    <location>
        <begin position="75"/>
        <end position="118"/>
    </location>
</feature>
<dbReference type="VEuPathDB" id="VectorBase:AATE010297"/>
<keyword evidence="2" id="KW-1133">Transmembrane helix</keyword>
<feature type="compositionally biased region" description="Acidic residues" evidence="1">
    <location>
        <begin position="84"/>
        <end position="101"/>
    </location>
</feature>
<feature type="transmembrane region" description="Helical" evidence="2">
    <location>
        <begin position="27"/>
        <end position="45"/>
    </location>
</feature>
<evidence type="ECO:0000256" key="1">
    <source>
        <dbReference type="SAM" id="MobiDB-lite"/>
    </source>
</evidence>
<proteinExistence type="predicted"/>
<evidence type="ECO:0000256" key="2">
    <source>
        <dbReference type="SAM" id="Phobius"/>
    </source>
</evidence>
<accession>A0A182J2T6</accession>
<name>A0A182J2T6_ANOAO</name>
<dbReference type="AlphaFoldDB" id="A0A182J2T6"/>
<evidence type="ECO:0000313" key="3">
    <source>
        <dbReference type="EnsemblMetazoa" id="AATE010297-PA.1"/>
    </source>
</evidence>
<organism evidence="3">
    <name type="scientific">Anopheles atroparvus</name>
    <name type="common">European mosquito</name>
    <dbReference type="NCBI Taxonomy" id="41427"/>
    <lineage>
        <taxon>Eukaryota</taxon>
        <taxon>Metazoa</taxon>
        <taxon>Ecdysozoa</taxon>
        <taxon>Arthropoda</taxon>
        <taxon>Hexapoda</taxon>
        <taxon>Insecta</taxon>
        <taxon>Pterygota</taxon>
        <taxon>Neoptera</taxon>
        <taxon>Endopterygota</taxon>
        <taxon>Diptera</taxon>
        <taxon>Nematocera</taxon>
        <taxon>Culicoidea</taxon>
        <taxon>Culicidae</taxon>
        <taxon>Anophelinae</taxon>
        <taxon>Anopheles</taxon>
    </lineage>
</organism>
<keyword evidence="2" id="KW-0472">Membrane</keyword>
<dbReference type="EnsemblMetazoa" id="AATE010297-RA">
    <property type="protein sequence ID" value="AATE010297-PA.1"/>
    <property type="gene ID" value="AATE010297"/>
</dbReference>
<sequence>MADCSYARCVQERRYIRRELAKWTKNMVHIVVVLLLLYLVTFLSSPSSACTPERRASAAMGCRFAQATGFRFRTTKTTTNGDYGYDDDDDYDDDVDYEANDDEGKAPAGRNTDSFGVR</sequence>
<keyword evidence="2" id="KW-0812">Transmembrane</keyword>